<dbReference type="EMBL" id="CADCTT010000261">
    <property type="protein sequence ID" value="CAA9315045.1"/>
    <property type="molecule type" value="Genomic_DNA"/>
</dbReference>
<feature type="region of interest" description="Disordered" evidence="1">
    <location>
        <begin position="364"/>
        <end position="384"/>
    </location>
</feature>
<feature type="compositionally biased region" description="Basic residues" evidence="1">
    <location>
        <begin position="404"/>
        <end position="425"/>
    </location>
</feature>
<feature type="region of interest" description="Disordered" evidence="1">
    <location>
        <begin position="272"/>
        <end position="329"/>
    </location>
</feature>
<protein>
    <submittedName>
        <fullName evidence="2">Cytochrome bd terminal oxidase subunit I</fullName>
        <ecNumber evidence="2">1.10.3.-</ecNumber>
    </submittedName>
</protein>
<feature type="region of interest" description="Disordered" evidence="1">
    <location>
        <begin position="203"/>
        <end position="257"/>
    </location>
</feature>
<gene>
    <name evidence="2" type="ORF">AVDCRST_MAG61-1970</name>
</gene>
<feature type="compositionally biased region" description="Basic and acidic residues" evidence="1">
    <location>
        <begin position="297"/>
        <end position="318"/>
    </location>
</feature>
<feature type="region of interest" description="Disordered" evidence="1">
    <location>
        <begin position="127"/>
        <end position="180"/>
    </location>
</feature>
<dbReference type="EC" id="1.10.3.-" evidence="2"/>
<feature type="compositionally biased region" description="Basic residues" evidence="1">
    <location>
        <begin position="157"/>
        <end position="169"/>
    </location>
</feature>
<evidence type="ECO:0000313" key="2">
    <source>
        <dbReference type="EMBL" id="CAA9315045.1"/>
    </source>
</evidence>
<accession>A0A6J4KTM0</accession>
<feature type="compositionally biased region" description="Basic and acidic residues" evidence="1">
    <location>
        <begin position="36"/>
        <end position="53"/>
    </location>
</feature>
<dbReference type="GO" id="GO:0016491">
    <property type="term" value="F:oxidoreductase activity"/>
    <property type="evidence" value="ECO:0007669"/>
    <property type="project" value="UniProtKB-KW"/>
</dbReference>
<feature type="compositionally biased region" description="Basic and acidic residues" evidence="1">
    <location>
        <begin position="278"/>
        <end position="287"/>
    </location>
</feature>
<feature type="non-terminal residue" evidence="2">
    <location>
        <position position="486"/>
    </location>
</feature>
<reference evidence="2" key="1">
    <citation type="submission" date="2020-02" db="EMBL/GenBank/DDBJ databases">
        <authorList>
            <person name="Meier V. D."/>
        </authorList>
    </citation>
    <scope>NUCLEOTIDE SEQUENCE</scope>
    <source>
        <strain evidence="2">AVDCRST_MAG61</strain>
    </source>
</reference>
<feature type="compositionally biased region" description="Basic residues" evidence="1">
    <location>
        <begin position="467"/>
        <end position="477"/>
    </location>
</feature>
<feature type="compositionally biased region" description="Basic residues" evidence="1">
    <location>
        <begin position="319"/>
        <end position="328"/>
    </location>
</feature>
<feature type="region of interest" description="Disordered" evidence="1">
    <location>
        <begin position="401"/>
        <end position="486"/>
    </location>
</feature>
<feature type="compositionally biased region" description="Low complexity" evidence="1">
    <location>
        <begin position="453"/>
        <end position="463"/>
    </location>
</feature>
<organism evidence="2">
    <name type="scientific">uncultured Friedmanniella sp</name>
    <dbReference type="NCBI Taxonomy" id="335381"/>
    <lineage>
        <taxon>Bacteria</taxon>
        <taxon>Bacillati</taxon>
        <taxon>Actinomycetota</taxon>
        <taxon>Actinomycetes</taxon>
        <taxon>Propionibacteriales</taxon>
        <taxon>Nocardioidaceae</taxon>
        <taxon>Friedmanniella</taxon>
        <taxon>environmental samples</taxon>
    </lineage>
</organism>
<feature type="region of interest" description="Disordered" evidence="1">
    <location>
        <begin position="30"/>
        <end position="53"/>
    </location>
</feature>
<feature type="non-terminal residue" evidence="2">
    <location>
        <position position="1"/>
    </location>
</feature>
<keyword evidence="2" id="KW-0560">Oxidoreductase</keyword>
<feature type="compositionally biased region" description="Basic and acidic residues" evidence="1">
    <location>
        <begin position="229"/>
        <end position="238"/>
    </location>
</feature>
<proteinExistence type="predicted"/>
<name>A0A6J4KTM0_9ACTN</name>
<evidence type="ECO:0000256" key="1">
    <source>
        <dbReference type="SAM" id="MobiDB-lite"/>
    </source>
</evidence>
<feature type="compositionally biased region" description="Low complexity" evidence="1">
    <location>
        <begin position="372"/>
        <end position="384"/>
    </location>
</feature>
<dbReference type="AlphaFoldDB" id="A0A6J4KTM0"/>
<feature type="compositionally biased region" description="Basic residues" evidence="1">
    <location>
        <begin position="433"/>
        <end position="449"/>
    </location>
</feature>
<sequence length="486" mass="53864">GRDRPLAVPVRVDEHLPLLLRLADGRARARHRHHGDGRLRQHEAPQGLRGHDQLLRSPVPHQLRRRRRDRHRAGVPVRHELERVLALRRQHLRRPAGARGAHGVLPREHVHRALVVRQGPAHAVAAPGEHLAGGDRHAGQRVLGRHGQRLDAPSRRLRDRRRASRPHRLHGPDVQSEGAAVLRARAGQRLDGRRLLRARDQRLPPAQGTGHAGLQPVAAHRAGVRRDRHGVLRDERPRRGAAGPRGPADEVRGDGGAVGDLGVAGALVAVRAHRRGRAREPVQRRDPGPGLDPGRQQPDRPLRRHDRAERGVPREVRRDHRLQRRLHPAGHAGVLVVPAHGRHRLAPAGGRLHGAVPVVAQARRPRHDPVVPRRAGPAAPAAVGGQLPRLDRHRARAPAVHGLRAAHRAGGRERQHRARGPRRPRGPVGRLPGPHRARHLPAHGHRTRRHPPEAGGAAHGRAGAELRRRRRRQRRRGLPGLRAEEL</sequence>